<feature type="chain" id="PRO_5047405159" description="Unspecific monooxygenase" evidence="7">
    <location>
        <begin position="17"/>
        <end position="499"/>
    </location>
</feature>
<dbReference type="SUPFAM" id="SSF48264">
    <property type="entry name" value="Cytochrome P450"/>
    <property type="match status" value="1"/>
</dbReference>
<dbReference type="PROSITE" id="PS00086">
    <property type="entry name" value="CYTOCHROME_P450"/>
    <property type="match status" value="1"/>
</dbReference>
<keyword evidence="6" id="KW-1133">Transmembrane helix</keyword>
<dbReference type="InterPro" id="IPR050182">
    <property type="entry name" value="Cytochrome_P450_fam2"/>
</dbReference>
<proteinExistence type="inferred from homology"/>
<evidence type="ECO:0000313" key="9">
    <source>
        <dbReference type="Proteomes" id="UP001303046"/>
    </source>
</evidence>
<keyword evidence="6" id="KW-0472">Membrane</keyword>
<evidence type="ECO:0000256" key="4">
    <source>
        <dbReference type="ARBA" id="ARBA00023033"/>
    </source>
</evidence>
<evidence type="ECO:0000313" key="8">
    <source>
        <dbReference type="EMBL" id="KAK6752379.1"/>
    </source>
</evidence>
<dbReference type="InterPro" id="IPR036396">
    <property type="entry name" value="Cyt_P450_sf"/>
</dbReference>
<comment type="caution">
    <text evidence="8">The sequence shown here is derived from an EMBL/GenBank/DDBJ whole genome shotgun (WGS) entry which is preliminary data.</text>
</comment>
<accession>A0ABR1DPM9</accession>
<evidence type="ECO:0000256" key="5">
    <source>
        <dbReference type="RuleBase" id="RU000461"/>
    </source>
</evidence>
<evidence type="ECO:0000256" key="7">
    <source>
        <dbReference type="SAM" id="SignalP"/>
    </source>
</evidence>
<keyword evidence="3 5" id="KW-0408">Iron</keyword>
<sequence length="499" mass="56750">MFALLFFVTFIAVVFAHLLLRRAKLPPGPVPLPLIGNIPYLVYLAAVNGGIVGALRFLKKKYGSVFTVWFGPMPTVHIADFDIAQDAMVKHGANYSDRWVPMLFDVPRNGLGLIASNGKVWLDHRRFSLHTFRNFGFGRNIIEERIMEEFNLKFDAIDRQIQESGNSIVDAVPLFEVLVGSIINRLLFSERFDSSSDHFFAMKRKVDEIVSRVSFLDLFVYKFMLYLPILRKRYGQLLEPMFDLKDYLRRQLEQRKSDIKQGKHLLEEEGRDYVDAYLIKMAEEKAINEKETLFTEEALLVNLLDLWIAGQETTTTTIVSGLINLINYPEVVDKVRAEIKVVTGDNRPLSLQDRSSTPYLLATITEIQRLASILNLNLWRRSSEESNVGEFTIPAGTTITAQLSVLFSDEKHFKDPGNFDPSRYMNGGRLDQHVVPFGIGKRSCLGESLAKAELYLIIGNLIQRYALSSAGSLPSRDEKSPFGLLRRPKPFKFALSKIT</sequence>
<protein>
    <recommendedName>
        <fullName evidence="10">Unspecific monooxygenase</fullName>
    </recommendedName>
</protein>
<comment type="similarity">
    <text evidence="1 5">Belongs to the cytochrome P450 family.</text>
</comment>
<keyword evidence="7" id="KW-0732">Signal</keyword>
<dbReference type="EMBL" id="JAVFWL010000004">
    <property type="protein sequence ID" value="KAK6752379.1"/>
    <property type="molecule type" value="Genomic_DNA"/>
</dbReference>
<name>A0ABR1DPM9_NECAM</name>
<keyword evidence="4 5" id="KW-0503">Monooxygenase</keyword>
<keyword evidence="2 5" id="KW-0479">Metal-binding</keyword>
<feature type="signal peptide" evidence="7">
    <location>
        <begin position="1"/>
        <end position="16"/>
    </location>
</feature>
<dbReference type="Proteomes" id="UP001303046">
    <property type="component" value="Unassembled WGS sequence"/>
</dbReference>
<dbReference type="Pfam" id="PF00067">
    <property type="entry name" value="p450"/>
    <property type="match status" value="1"/>
</dbReference>
<keyword evidence="9" id="KW-1185">Reference proteome</keyword>
<dbReference type="PANTHER" id="PTHR24300:SF375">
    <property type="entry name" value="CYTOCHROME P450 FAMILY"/>
    <property type="match status" value="1"/>
</dbReference>
<dbReference type="PANTHER" id="PTHR24300">
    <property type="entry name" value="CYTOCHROME P450 508A4-RELATED"/>
    <property type="match status" value="1"/>
</dbReference>
<feature type="transmembrane region" description="Helical" evidence="6">
    <location>
        <begin position="40"/>
        <end position="58"/>
    </location>
</feature>
<keyword evidence="6" id="KW-0812">Transmembrane</keyword>
<dbReference type="CDD" id="cd20617">
    <property type="entry name" value="CYP1_2-like"/>
    <property type="match status" value="1"/>
</dbReference>
<dbReference type="InterPro" id="IPR017972">
    <property type="entry name" value="Cyt_P450_CS"/>
</dbReference>
<dbReference type="PRINTS" id="PR00385">
    <property type="entry name" value="P450"/>
</dbReference>
<gene>
    <name evidence="8" type="primary">Necator_chrIV.g16963</name>
    <name evidence="8" type="ORF">RB195_003665</name>
</gene>
<dbReference type="PRINTS" id="PR00463">
    <property type="entry name" value="EP450I"/>
</dbReference>
<evidence type="ECO:0000256" key="2">
    <source>
        <dbReference type="ARBA" id="ARBA00022723"/>
    </source>
</evidence>
<feature type="transmembrane region" description="Helical" evidence="6">
    <location>
        <begin position="209"/>
        <end position="229"/>
    </location>
</feature>
<reference evidence="8 9" key="1">
    <citation type="submission" date="2023-08" db="EMBL/GenBank/DDBJ databases">
        <title>A Necator americanus chromosomal reference genome.</title>
        <authorList>
            <person name="Ilik V."/>
            <person name="Petrzelkova K.J."/>
            <person name="Pardy F."/>
            <person name="Fuh T."/>
            <person name="Niatou-Singa F.S."/>
            <person name="Gouil Q."/>
            <person name="Baker L."/>
            <person name="Ritchie M.E."/>
            <person name="Jex A.R."/>
            <person name="Gazzola D."/>
            <person name="Li H."/>
            <person name="Toshio Fujiwara R."/>
            <person name="Zhan B."/>
            <person name="Aroian R.V."/>
            <person name="Pafco B."/>
            <person name="Schwarz E.M."/>
        </authorList>
    </citation>
    <scope>NUCLEOTIDE SEQUENCE [LARGE SCALE GENOMIC DNA]</scope>
    <source>
        <strain evidence="8 9">Aroian</strain>
        <tissue evidence="8">Whole animal</tissue>
    </source>
</reference>
<organism evidence="8 9">
    <name type="scientific">Necator americanus</name>
    <name type="common">Human hookworm</name>
    <dbReference type="NCBI Taxonomy" id="51031"/>
    <lineage>
        <taxon>Eukaryota</taxon>
        <taxon>Metazoa</taxon>
        <taxon>Ecdysozoa</taxon>
        <taxon>Nematoda</taxon>
        <taxon>Chromadorea</taxon>
        <taxon>Rhabditida</taxon>
        <taxon>Rhabditina</taxon>
        <taxon>Rhabditomorpha</taxon>
        <taxon>Strongyloidea</taxon>
        <taxon>Ancylostomatidae</taxon>
        <taxon>Bunostominae</taxon>
        <taxon>Necator</taxon>
    </lineage>
</organism>
<keyword evidence="5" id="KW-0560">Oxidoreductase</keyword>
<evidence type="ECO:0008006" key="10">
    <source>
        <dbReference type="Google" id="ProtNLM"/>
    </source>
</evidence>
<dbReference type="Gene3D" id="1.10.630.10">
    <property type="entry name" value="Cytochrome P450"/>
    <property type="match status" value="1"/>
</dbReference>
<evidence type="ECO:0000256" key="6">
    <source>
        <dbReference type="SAM" id="Phobius"/>
    </source>
</evidence>
<keyword evidence="5" id="KW-0349">Heme</keyword>
<evidence type="ECO:0000256" key="1">
    <source>
        <dbReference type="ARBA" id="ARBA00010617"/>
    </source>
</evidence>
<evidence type="ECO:0000256" key="3">
    <source>
        <dbReference type="ARBA" id="ARBA00023004"/>
    </source>
</evidence>
<dbReference type="InterPro" id="IPR002401">
    <property type="entry name" value="Cyt_P450_E_grp-I"/>
</dbReference>
<dbReference type="InterPro" id="IPR001128">
    <property type="entry name" value="Cyt_P450"/>
</dbReference>